<evidence type="ECO:0000259" key="7">
    <source>
        <dbReference type="Pfam" id="PF14322"/>
    </source>
</evidence>
<comment type="similarity">
    <text evidence="2">Belongs to the SusD family.</text>
</comment>
<evidence type="ECO:0000256" key="5">
    <source>
        <dbReference type="ARBA" id="ARBA00023237"/>
    </source>
</evidence>
<evidence type="ECO:0000313" key="8">
    <source>
        <dbReference type="EMBL" id="SHH86311.1"/>
    </source>
</evidence>
<dbReference type="PROSITE" id="PS51257">
    <property type="entry name" value="PROKAR_LIPOPROTEIN"/>
    <property type="match status" value="1"/>
</dbReference>
<dbReference type="AlphaFoldDB" id="A0A1M5WFN6"/>
<gene>
    <name evidence="8" type="ORF">SAMN04488109_5656</name>
</gene>
<dbReference type="CDD" id="cd08977">
    <property type="entry name" value="SusD"/>
    <property type="match status" value="1"/>
</dbReference>
<comment type="subcellular location">
    <subcellularLocation>
        <location evidence="1">Cell outer membrane</location>
    </subcellularLocation>
</comment>
<dbReference type="Pfam" id="PF14322">
    <property type="entry name" value="SusD-like_3"/>
    <property type="match status" value="1"/>
</dbReference>
<dbReference type="Gene3D" id="1.25.40.390">
    <property type="match status" value="1"/>
</dbReference>
<evidence type="ECO:0000256" key="3">
    <source>
        <dbReference type="ARBA" id="ARBA00022729"/>
    </source>
</evidence>
<keyword evidence="9" id="KW-1185">Reference proteome</keyword>
<evidence type="ECO:0000256" key="4">
    <source>
        <dbReference type="ARBA" id="ARBA00023136"/>
    </source>
</evidence>
<dbReference type="InterPro" id="IPR012944">
    <property type="entry name" value="SusD_RagB_dom"/>
</dbReference>
<keyword evidence="5" id="KW-0998">Cell outer membrane</keyword>
<dbReference type="InterPro" id="IPR011990">
    <property type="entry name" value="TPR-like_helical_dom_sf"/>
</dbReference>
<dbReference type="RefSeq" id="WP_073141429.1">
    <property type="nucleotide sequence ID" value="NZ_FQWQ01000005.1"/>
</dbReference>
<name>A0A1M5WFN6_9BACT</name>
<evidence type="ECO:0000313" key="9">
    <source>
        <dbReference type="Proteomes" id="UP000184212"/>
    </source>
</evidence>
<dbReference type="EMBL" id="FQWQ01000005">
    <property type="protein sequence ID" value="SHH86311.1"/>
    <property type="molecule type" value="Genomic_DNA"/>
</dbReference>
<proteinExistence type="inferred from homology"/>
<dbReference type="STRING" id="947013.SAMN04488109_5656"/>
<keyword evidence="3" id="KW-0732">Signal</keyword>
<protein>
    <submittedName>
        <fullName evidence="8">SusD family protein</fullName>
    </submittedName>
</protein>
<evidence type="ECO:0000259" key="6">
    <source>
        <dbReference type="Pfam" id="PF07980"/>
    </source>
</evidence>
<feature type="domain" description="RagB/SusD" evidence="6">
    <location>
        <begin position="367"/>
        <end position="469"/>
    </location>
</feature>
<evidence type="ECO:0000256" key="1">
    <source>
        <dbReference type="ARBA" id="ARBA00004442"/>
    </source>
</evidence>
<dbReference type="GO" id="GO:0009279">
    <property type="term" value="C:cell outer membrane"/>
    <property type="evidence" value="ECO:0007669"/>
    <property type="project" value="UniProtKB-SubCell"/>
</dbReference>
<sequence length="503" mass="54987">MKKNKLNIFTFCTVVTAGLFSCQTDKLELNSQTSMPSDIVFTTPSRVEQQVNGLYDAVKDGDFMGSRYLIYSDIRGEEFMNRLTNGVTGLATWNHTENSSTNEVNNLWRAAYQAINQVNVFLKGLDDNAALFVPPTFSAAFATTTVDQYRGEARLLRGISYYYLLQLYAKPFVEGGANRGVPLRLQAETNFDNNLLASSSVADVYAQIIADLDFAEQKLPLTPAAANRGHRNAAIAFKTRVYLTMQRWNDVITEANKIVPATAPFKAATGVDHALAGTFASVFTSPYSTSESILSFPFSTLDPPGTQNQLGYYYLPASAGTPTTNTGNGEYYLNRKGILGDTATLSVTDARRKMTTKVIIKNAAGVKTDSAYYLTKFSSASPYTDSSPVIRYAEVLLNLSEAIVRSTNSVDNHALDLLNAVRTRSAGVAYAGFADADAMITALLKERRAEFLGEGLRSTDCLRLDLPLQGKGSIQALLPTDPIYTWPLPQSELAVNPDVQNIK</sequence>
<dbReference type="Proteomes" id="UP000184212">
    <property type="component" value="Unassembled WGS sequence"/>
</dbReference>
<dbReference type="OrthoDB" id="9792139at2"/>
<keyword evidence="4" id="KW-0472">Membrane</keyword>
<evidence type="ECO:0000256" key="2">
    <source>
        <dbReference type="ARBA" id="ARBA00006275"/>
    </source>
</evidence>
<dbReference type="SUPFAM" id="SSF48452">
    <property type="entry name" value="TPR-like"/>
    <property type="match status" value="1"/>
</dbReference>
<dbReference type="InterPro" id="IPR033985">
    <property type="entry name" value="SusD-like_N"/>
</dbReference>
<accession>A0A1M5WFN6</accession>
<organism evidence="8 9">
    <name type="scientific">Chryseolinea serpens</name>
    <dbReference type="NCBI Taxonomy" id="947013"/>
    <lineage>
        <taxon>Bacteria</taxon>
        <taxon>Pseudomonadati</taxon>
        <taxon>Bacteroidota</taxon>
        <taxon>Cytophagia</taxon>
        <taxon>Cytophagales</taxon>
        <taxon>Fulvivirgaceae</taxon>
        <taxon>Chryseolinea</taxon>
    </lineage>
</organism>
<reference evidence="8 9" key="1">
    <citation type="submission" date="2016-11" db="EMBL/GenBank/DDBJ databases">
        <authorList>
            <person name="Jaros S."/>
            <person name="Januszkiewicz K."/>
            <person name="Wedrychowicz H."/>
        </authorList>
    </citation>
    <scope>NUCLEOTIDE SEQUENCE [LARGE SCALE GENOMIC DNA]</scope>
    <source>
        <strain evidence="8 9">DSM 24574</strain>
    </source>
</reference>
<feature type="domain" description="SusD-like N-terminal" evidence="7">
    <location>
        <begin position="27"/>
        <end position="243"/>
    </location>
</feature>
<dbReference type="Pfam" id="PF07980">
    <property type="entry name" value="SusD_RagB"/>
    <property type="match status" value="1"/>
</dbReference>